<name>G3H2V6_CRIGR</name>
<dbReference type="InParanoid" id="G3H2V6"/>
<reference evidence="2" key="1">
    <citation type="journal article" date="2011" name="Nat. Biotechnol.">
        <title>The genomic sequence of the Chinese hamster ovary (CHO)-K1 cell line.</title>
        <authorList>
            <person name="Xu X."/>
            <person name="Nagarajan H."/>
            <person name="Lewis N.E."/>
            <person name="Pan S."/>
            <person name="Cai Z."/>
            <person name="Liu X."/>
            <person name="Chen W."/>
            <person name="Xie M."/>
            <person name="Wang W."/>
            <person name="Hammond S."/>
            <person name="Andersen M.R."/>
            <person name="Neff N."/>
            <person name="Passarelli B."/>
            <person name="Koh W."/>
            <person name="Fan H.C."/>
            <person name="Wang J."/>
            <person name="Gui Y."/>
            <person name="Lee K.H."/>
            <person name="Betenbaugh M.J."/>
            <person name="Quake S.R."/>
            <person name="Famili I."/>
            <person name="Palsson B.O."/>
            <person name="Wang J."/>
        </authorList>
    </citation>
    <scope>NUCLEOTIDE SEQUENCE [LARGE SCALE GENOMIC DNA]</scope>
    <source>
        <strain evidence="2">CHO K1 cell line</strain>
    </source>
</reference>
<proteinExistence type="predicted"/>
<dbReference type="EMBL" id="JH000120">
    <property type="protein sequence ID" value="EGV94793.1"/>
    <property type="molecule type" value="Genomic_DNA"/>
</dbReference>
<dbReference type="Proteomes" id="UP000001075">
    <property type="component" value="Unassembled WGS sequence"/>
</dbReference>
<protein>
    <submittedName>
        <fullName evidence="1">Uncharacterized protein</fullName>
    </submittedName>
</protein>
<dbReference type="AlphaFoldDB" id="G3H2V6"/>
<gene>
    <name evidence="1" type="ORF">I79_004559</name>
</gene>
<evidence type="ECO:0000313" key="2">
    <source>
        <dbReference type="Proteomes" id="UP000001075"/>
    </source>
</evidence>
<accession>G3H2V6</accession>
<organism evidence="1 2">
    <name type="scientific">Cricetulus griseus</name>
    <name type="common">Chinese hamster</name>
    <name type="synonym">Cricetulus barabensis griseus</name>
    <dbReference type="NCBI Taxonomy" id="10029"/>
    <lineage>
        <taxon>Eukaryota</taxon>
        <taxon>Metazoa</taxon>
        <taxon>Chordata</taxon>
        <taxon>Craniata</taxon>
        <taxon>Vertebrata</taxon>
        <taxon>Euteleostomi</taxon>
        <taxon>Mammalia</taxon>
        <taxon>Eutheria</taxon>
        <taxon>Euarchontoglires</taxon>
        <taxon>Glires</taxon>
        <taxon>Rodentia</taxon>
        <taxon>Myomorpha</taxon>
        <taxon>Muroidea</taxon>
        <taxon>Cricetidae</taxon>
        <taxon>Cricetinae</taxon>
        <taxon>Cricetulus</taxon>
    </lineage>
</organism>
<sequence length="88" mass="9478">MGSGQRMLGKGEVPGPVQALSAADIDSGFLVTNIQHLIWNSEDLGSKGPETVNWGPVYTLRDVPQRETCFLLKSVKNSKGSYGPLQTC</sequence>
<evidence type="ECO:0000313" key="1">
    <source>
        <dbReference type="EMBL" id="EGV94793.1"/>
    </source>
</evidence>